<keyword evidence="3" id="KW-1185">Reference proteome</keyword>
<dbReference type="GO" id="GO:0016491">
    <property type="term" value="F:oxidoreductase activity"/>
    <property type="evidence" value="ECO:0007669"/>
    <property type="project" value="InterPro"/>
</dbReference>
<gene>
    <name evidence="2" type="ORF">TSOC_005533</name>
</gene>
<dbReference type="PANTHER" id="PTHR42923">
    <property type="entry name" value="PROTOPORPHYRINOGEN OXIDASE"/>
    <property type="match status" value="1"/>
</dbReference>
<dbReference type="OrthoDB" id="5046242at2759"/>
<proteinExistence type="predicted"/>
<dbReference type="InterPro" id="IPR036188">
    <property type="entry name" value="FAD/NAD-bd_sf"/>
</dbReference>
<feature type="domain" description="Amine oxidase" evidence="1">
    <location>
        <begin position="241"/>
        <end position="336"/>
    </location>
</feature>
<dbReference type="PANTHER" id="PTHR42923:SF45">
    <property type="entry name" value="15-CIS-PHYTOENE DESATURASE, CHLOROPLASTIC_CHROMOPLASTIC"/>
    <property type="match status" value="1"/>
</dbReference>
<dbReference type="Pfam" id="PF01593">
    <property type="entry name" value="Amino_oxidase"/>
    <property type="match status" value="1"/>
</dbReference>
<dbReference type="SUPFAM" id="SSF51905">
    <property type="entry name" value="FAD/NAD(P)-binding domain"/>
    <property type="match status" value="1"/>
</dbReference>
<evidence type="ECO:0000313" key="2">
    <source>
        <dbReference type="EMBL" id="PNH07954.1"/>
    </source>
</evidence>
<accession>A0A2J8A602</accession>
<dbReference type="Gene3D" id="3.50.50.60">
    <property type="entry name" value="FAD/NAD(P)-binding domain"/>
    <property type="match status" value="1"/>
</dbReference>
<dbReference type="Proteomes" id="UP000236333">
    <property type="component" value="Unassembled WGS sequence"/>
</dbReference>
<dbReference type="InterPro" id="IPR050464">
    <property type="entry name" value="Zeta_carotene_desat/Oxidored"/>
</dbReference>
<sequence>MSAEVLASVAEFDSFRPKILVETEAARDALEILGNDPADHKVRLRLFKLLPTKNGFTTSFIPISSMAMLHMLKSMGLENLAGDGRSMDATLLWRKYFNLNLVETKKRRFGGSIVTDGTGVSVLMAKPAAAATCHCGEPLCAEMRTILRERAIARVVGVDPGFRDVVTVAAADGSEPVSYSSRKYYEDAKIFLSQRRTDAWNQGTVELVDSIPTVCTSDLTRMRLHVTAYLANIRELLRHRFDKGPDEEIIAATMTELERLFPNEVRADQSMAKIRKYKIIKTPLSVYESRSGREPCRPSQRTPISNFYLAGDFTKQKYLASMEGAIFSGKLAAEAVVEDATMGRTAAARAAAGTGTGSSPELVAASAMLALAAVGMGAAAML</sequence>
<evidence type="ECO:0000259" key="1">
    <source>
        <dbReference type="Pfam" id="PF01593"/>
    </source>
</evidence>
<evidence type="ECO:0000313" key="3">
    <source>
        <dbReference type="Proteomes" id="UP000236333"/>
    </source>
</evidence>
<dbReference type="EMBL" id="PGGS01000152">
    <property type="protein sequence ID" value="PNH07954.1"/>
    <property type="molecule type" value="Genomic_DNA"/>
</dbReference>
<dbReference type="AlphaFoldDB" id="A0A2J8A602"/>
<name>A0A2J8A602_9CHLO</name>
<reference evidence="2 3" key="1">
    <citation type="journal article" date="2017" name="Mol. Biol. Evol.">
        <title>The 4-celled Tetrabaena socialis nuclear genome reveals the essential components for genetic control of cell number at the origin of multicellularity in the volvocine lineage.</title>
        <authorList>
            <person name="Featherston J."/>
            <person name="Arakaki Y."/>
            <person name="Hanschen E.R."/>
            <person name="Ferris P.J."/>
            <person name="Michod R.E."/>
            <person name="Olson B.J.S.C."/>
            <person name="Nozaki H."/>
            <person name="Durand P.M."/>
        </authorList>
    </citation>
    <scope>NUCLEOTIDE SEQUENCE [LARGE SCALE GENOMIC DNA]</scope>
    <source>
        <strain evidence="2 3">NIES-571</strain>
    </source>
</reference>
<organism evidence="2 3">
    <name type="scientific">Tetrabaena socialis</name>
    <dbReference type="NCBI Taxonomy" id="47790"/>
    <lineage>
        <taxon>Eukaryota</taxon>
        <taxon>Viridiplantae</taxon>
        <taxon>Chlorophyta</taxon>
        <taxon>core chlorophytes</taxon>
        <taxon>Chlorophyceae</taxon>
        <taxon>CS clade</taxon>
        <taxon>Chlamydomonadales</taxon>
        <taxon>Tetrabaenaceae</taxon>
        <taxon>Tetrabaena</taxon>
    </lineage>
</organism>
<comment type="caution">
    <text evidence="2">The sequence shown here is derived from an EMBL/GenBank/DDBJ whole genome shotgun (WGS) entry which is preliminary data.</text>
</comment>
<dbReference type="InterPro" id="IPR002937">
    <property type="entry name" value="Amino_oxidase"/>
</dbReference>
<protein>
    <submittedName>
        <fullName evidence="2">Phytoene dehydrogenase, chloroplastic/chromoplastic</fullName>
    </submittedName>
</protein>